<feature type="transmembrane region" description="Helical" evidence="5">
    <location>
        <begin position="874"/>
        <end position="896"/>
    </location>
</feature>
<evidence type="ECO:0000256" key="5">
    <source>
        <dbReference type="SAM" id="Phobius"/>
    </source>
</evidence>
<evidence type="ECO:0000259" key="6">
    <source>
        <dbReference type="Pfam" id="PF12698"/>
    </source>
</evidence>
<organism evidence="7 8">
    <name type="scientific">Lactobacillus mulieris</name>
    <dbReference type="NCBI Taxonomy" id="2508708"/>
    <lineage>
        <taxon>Bacteria</taxon>
        <taxon>Bacillati</taxon>
        <taxon>Bacillota</taxon>
        <taxon>Bacilli</taxon>
        <taxon>Lactobacillales</taxon>
        <taxon>Lactobacillaceae</taxon>
        <taxon>Lactobacillus</taxon>
    </lineage>
</organism>
<dbReference type="NCBIfam" id="TIGR03057">
    <property type="entry name" value="xxxLxxG_by_4"/>
    <property type="match status" value="4"/>
</dbReference>
<accession>A0AAP3GXW4</accession>
<dbReference type="InterPro" id="IPR017501">
    <property type="entry name" value="Phage_infect_YhgE_C"/>
</dbReference>
<protein>
    <submittedName>
        <fullName evidence="7">YhgE/Pip family protein</fullName>
    </submittedName>
</protein>
<evidence type="ECO:0000313" key="7">
    <source>
        <dbReference type="EMBL" id="MCZ3844953.1"/>
    </source>
</evidence>
<evidence type="ECO:0000256" key="2">
    <source>
        <dbReference type="ARBA" id="ARBA00022692"/>
    </source>
</evidence>
<keyword evidence="4 5" id="KW-0472">Membrane</keyword>
<dbReference type="Proteomes" id="UP001213015">
    <property type="component" value="Unassembled WGS sequence"/>
</dbReference>
<keyword evidence="2 5" id="KW-0812">Transmembrane</keyword>
<feature type="transmembrane region" description="Helical" evidence="5">
    <location>
        <begin position="759"/>
        <end position="781"/>
    </location>
</feature>
<dbReference type="Pfam" id="PF12698">
    <property type="entry name" value="ABC2_membrane_3"/>
    <property type="match status" value="1"/>
</dbReference>
<dbReference type="PANTHER" id="PTHR43077">
    <property type="entry name" value="TRANSPORT PERMEASE YVFS-RELATED"/>
    <property type="match status" value="1"/>
</dbReference>
<dbReference type="AlphaFoldDB" id="A0AAP3GXW4"/>
<dbReference type="PANTHER" id="PTHR43077:SF5">
    <property type="entry name" value="PHAGE INFECTION PROTEIN"/>
    <property type="match status" value="1"/>
</dbReference>
<feature type="transmembrane region" description="Helical" evidence="5">
    <location>
        <begin position="812"/>
        <end position="832"/>
    </location>
</feature>
<dbReference type="RefSeq" id="WP_006586442.1">
    <property type="nucleotide sequence ID" value="NZ_CP160088.1"/>
</dbReference>
<proteinExistence type="predicted"/>
<dbReference type="GO" id="GO:0140359">
    <property type="term" value="F:ABC-type transporter activity"/>
    <property type="evidence" value="ECO:0007669"/>
    <property type="project" value="InterPro"/>
</dbReference>
<feature type="transmembrane region" description="Helical" evidence="5">
    <location>
        <begin position="787"/>
        <end position="805"/>
    </location>
</feature>
<feature type="transmembrane region" description="Helical" evidence="5">
    <location>
        <begin position="715"/>
        <end position="738"/>
    </location>
</feature>
<evidence type="ECO:0000256" key="1">
    <source>
        <dbReference type="ARBA" id="ARBA00004141"/>
    </source>
</evidence>
<comment type="subcellular location">
    <subcellularLocation>
        <location evidence="1">Membrane</location>
        <topology evidence="1">Multi-pass membrane protein</topology>
    </subcellularLocation>
</comment>
<keyword evidence="3 5" id="KW-1133">Transmembrane helix</keyword>
<dbReference type="InterPro" id="IPR051328">
    <property type="entry name" value="T7SS_ABC-Transporter"/>
</dbReference>
<reference evidence="7" key="1">
    <citation type="submission" date="2022-01" db="EMBL/GenBank/DDBJ databases">
        <title>VMRC isolate genome collection.</title>
        <authorList>
            <person name="France M."/>
            <person name="Rutt L."/>
            <person name="Humphrys M."/>
            <person name="Ravel J."/>
        </authorList>
    </citation>
    <scope>NUCLEOTIDE SEQUENCE</scope>
    <source>
        <strain evidence="7">C0127B5</strain>
    </source>
</reference>
<feature type="transmembrane region" description="Helical" evidence="5">
    <location>
        <begin position="12"/>
        <end position="31"/>
    </location>
</feature>
<dbReference type="GeneID" id="97459163"/>
<dbReference type="InterPro" id="IPR013525">
    <property type="entry name" value="ABC2_TM"/>
</dbReference>
<dbReference type="EMBL" id="JAKHLF010000008">
    <property type="protein sequence ID" value="MCZ3844953.1"/>
    <property type="molecule type" value="Genomic_DNA"/>
</dbReference>
<dbReference type="GO" id="GO:0016020">
    <property type="term" value="C:membrane"/>
    <property type="evidence" value="ECO:0007669"/>
    <property type="project" value="UniProtKB-SubCell"/>
</dbReference>
<sequence length="912" mass="96702">MEKVNKWLKNPSFLKLIMISVAVLAPIFYSLSFIKSVWDPYAGAKNLPIAVVNEDKAVKYNKKTLAVGDQTVAQLKKNHDLKWVFVNENAAREGLKNREFYTVVTIPSDFSKNAATVMSKKPKQMQLKYKTNDSLNYLAETMSDVGIKQLNTMIRSAVTKAYATAMFSQLKTLGAGMNKAASGAQQISDGTVTLTNGTKQYTAAVSQINDGIQTLKVSVTPLKAGASQLASGSSTLANGVSQYTAGVAKLNSGVNTLNSKSGDLLTGMNTFNSGLTKFTAGNAQLNTGLNTLSTNSAALRAGATSLQSASNQFGLLNNGASQVASGVQTFNNNLQSSNIVSSLTQALSMQEQVTSLEKQLSTVQSLLKQLSGIDVNALTTAVDKLQNQAFTTAVDMGNLYTSLDDNQKISDDADQINSLLNSDKTLSSDTKAKLANLATEIKSKANDSTTQINSANNSWGNLLGVMLDTQSTLQPQIDTVQSLSKQLPALQSTMTQAQSLLTQTDTLLAALKKNQGLLTAMPTQLASLQSATSQIAAGTQKLADSTGSINTLVNGINQYTNGVDTAANGAAQLASNSDRLISGFKLLYDGTNQYTQGVSQVKTGTATLVSNNTTLNNGASQLSTALSSLNSQVPSLIDGVNKLATGTQTLNGNSNKLVNGMTKISSGSSQLATQLSNGADKVNSNIGTTNNAEMFATPTSLQHTSTSKVPNYGHALAPFAMATGLFIGVLIFTLEFPANRRRKAPKDAIRVLNDEFKRAVSVSLAMVVILNVIMMLSGLQVDHVLDLFWICLVYTLAQMAIMQFLTLIMGRLGTIIGLLLFIASIGGAGGMFPMQVTNSFFNAIHPLLPMTYAINGLRQAITGGLGNSYASINALVLLGVAVLFYLLFLLAASTLIKKEVLEVESKQITQEI</sequence>
<evidence type="ECO:0000313" key="8">
    <source>
        <dbReference type="Proteomes" id="UP001213015"/>
    </source>
</evidence>
<dbReference type="Gene3D" id="3.40.1710.10">
    <property type="entry name" value="abc type-2 transporter like domain"/>
    <property type="match status" value="1"/>
</dbReference>
<dbReference type="NCBIfam" id="TIGR03061">
    <property type="entry name" value="pip_yhgE_Nterm"/>
    <property type="match status" value="1"/>
</dbReference>
<dbReference type="NCBIfam" id="TIGR03062">
    <property type="entry name" value="pip_yhgE_Cterm"/>
    <property type="match status" value="1"/>
</dbReference>
<dbReference type="InterPro" id="IPR017500">
    <property type="entry name" value="Phage_infect_YhgE_N"/>
</dbReference>
<feature type="domain" description="ABC-2 type transporter transmembrane" evidence="6">
    <location>
        <begin position="17"/>
        <end position="202"/>
    </location>
</feature>
<comment type="caution">
    <text evidence="7">The sequence shown here is derived from an EMBL/GenBank/DDBJ whole genome shotgun (WGS) entry which is preliminary data.</text>
</comment>
<evidence type="ECO:0000256" key="4">
    <source>
        <dbReference type="ARBA" id="ARBA00023136"/>
    </source>
</evidence>
<name>A0AAP3GXW4_9LACO</name>
<gene>
    <name evidence="7" type="ORF">L2422_05480</name>
</gene>
<dbReference type="InterPro" id="IPR023908">
    <property type="entry name" value="xxxLxxG_rpt"/>
</dbReference>
<evidence type="ECO:0000256" key="3">
    <source>
        <dbReference type="ARBA" id="ARBA00022989"/>
    </source>
</evidence>